<gene>
    <name evidence="12" type="ORF">BSP0115_LOCUS2041</name>
</gene>
<reference evidence="12" key="1">
    <citation type="submission" date="2021-01" db="EMBL/GenBank/DDBJ databases">
        <authorList>
            <person name="Corre E."/>
            <person name="Pelletier E."/>
            <person name="Niang G."/>
            <person name="Scheremetjew M."/>
            <person name="Finn R."/>
            <person name="Kale V."/>
            <person name="Holt S."/>
            <person name="Cochrane G."/>
            <person name="Meng A."/>
            <person name="Brown T."/>
            <person name="Cohen L."/>
        </authorList>
    </citation>
    <scope>NUCLEOTIDE SEQUENCE</scope>
    <source>
        <strain evidence="12">Ms1</strain>
    </source>
</reference>
<evidence type="ECO:0000256" key="3">
    <source>
        <dbReference type="ARBA" id="ARBA00022490"/>
    </source>
</evidence>
<keyword evidence="5 10" id="KW-0175">Coiled coil</keyword>
<keyword evidence="6" id="KW-0969">Cilium</keyword>
<proteinExistence type="inferred from homology"/>
<evidence type="ECO:0000256" key="5">
    <source>
        <dbReference type="ARBA" id="ARBA00023054"/>
    </source>
</evidence>
<evidence type="ECO:0000256" key="4">
    <source>
        <dbReference type="ARBA" id="ARBA00022846"/>
    </source>
</evidence>
<evidence type="ECO:0000256" key="10">
    <source>
        <dbReference type="SAM" id="Coils"/>
    </source>
</evidence>
<dbReference type="PANTHER" id="PTHR14517">
    <property type="entry name" value="RIB43A-RELATED"/>
    <property type="match status" value="1"/>
</dbReference>
<keyword evidence="4" id="KW-0282">Flagellum</keyword>
<evidence type="ECO:0000256" key="2">
    <source>
        <dbReference type="ARBA" id="ARBA00006875"/>
    </source>
</evidence>
<evidence type="ECO:0000313" key="12">
    <source>
        <dbReference type="EMBL" id="CAD8908837.1"/>
    </source>
</evidence>
<keyword evidence="7" id="KW-0206">Cytoskeleton</keyword>
<evidence type="ECO:0000256" key="7">
    <source>
        <dbReference type="ARBA" id="ARBA00023212"/>
    </source>
</evidence>
<evidence type="ECO:0000256" key="11">
    <source>
        <dbReference type="SAM" id="MobiDB-lite"/>
    </source>
</evidence>
<feature type="coiled-coil region" evidence="10">
    <location>
        <begin position="222"/>
        <end position="257"/>
    </location>
</feature>
<dbReference type="EMBL" id="HBFS01002932">
    <property type="protein sequence ID" value="CAD8908837.1"/>
    <property type="molecule type" value="Transcribed_RNA"/>
</dbReference>
<dbReference type="AlphaFoldDB" id="A0A7S1C5K4"/>
<dbReference type="InterPro" id="IPR008805">
    <property type="entry name" value="RIB43A"/>
</dbReference>
<protein>
    <submittedName>
        <fullName evidence="12">Uncharacterized protein</fullName>
    </submittedName>
</protein>
<comment type="subcellular location">
    <subcellularLocation>
        <location evidence="1">Cytoplasm</location>
        <location evidence="1">Cytoskeleton</location>
        <location evidence="1">Flagellum axoneme</location>
    </subcellularLocation>
</comment>
<feature type="compositionally biased region" description="Basic and acidic residues" evidence="11">
    <location>
        <begin position="22"/>
        <end position="41"/>
    </location>
</feature>
<keyword evidence="8" id="KW-0966">Cell projection</keyword>
<evidence type="ECO:0000256" key="9">
    <source>
        <dbReference type="ARBA" id="ARBA00046435"/>
    </source>
</evidence>
<dbReference type="PANTHER" id="PTHR14517:SF6">
    <property type="entry name" value="RE41410P"/>
    <property type="match status" value="1"/>
</dbReference>
<sequence length="397" mass="45144">MSLAAAGTRIASLDDTSQRSAVTEEEREARQIAERRRRMDERRERFLDARTRTIGVDVDALAKQIAEKEEAKKREKEEEMRYAEEQARMERALATYESKLTATRKREVAQTARSWKQQQVAATMTADYAALRDKDALKKEMPTRVGDRDTRLGAASMQVFPGEDLKGAERRALQAVQMKEWCLQIYAERAEAAALERDADMQYAQYLKQVEALRSETDAAVAEERKREIMEAAAANRRLAEERRAKAKADAEEAERLGLHEVENVLASGLLLEDPEDGVSRAQSHRKRPDHYRGMSAEERAEFHRGMMEQIAEKEAKKTEERKEELRGAAEEARFLRTAAQVEAAHARKAREEGEAYRAQLATQRADARDRAAKAKAGSNDWYVTDNFFSAFGASDR</sequence>
<evidence type="ECO:0000256" key="8">
    <source>
        <dbReference type="ARBA" id="ARBA00023273"/>
    </source>
</evidence>
<comment type="subunit">
    <text evidence="9">Microtubule inner protein component of sperm flagellar doublet microtubules.</text>
</comment>
<feature type="coiled-coil region" evidence="10">
    <location>
        <begin position="304"/>
        <end position="336"/>
    </location>
</feature>
<keyword evidence="3" id="KW-0963">Cytoplasm</keyword>
<dbReference type="Pfam" id="PF05914">
    <property type="entry name" value="RIB43A"/>
    <property type="match status" value="1"/>
</dbReference>
<evidence type="ECO:0000256" key="1">
    <source>
        <dbReference type="ARBA" id="ARBA00004611"/>
    </source>
</evidence>
<name>A0A7S1C5K4_9STRA</name>
<feature type="region of interest" description="Disordered" evidence="11">
    <location>
        <begin position="1"/>
        <end position="41"/>
    </location>
</feature>
<organism evidence="12">
    <name type="scientific">Bicosoecida sp. CB-2014</name>
    <dbReference type="NCBI Taxonomy" id="1486930"/>
    <lineage>
        <taxon>Eukaryota</taxon>
        <taxon>Sar</taxon>
        <taxon>Stramenopiles</taxon>
        <taxon>Bigyra</taxon>
        <taxon>Opalozoa</taxon>
        <taxon>Bicosoecida</taxon>
    </lineage>
</organism>
<evidence type="ECO:0000256" key="6">
    <source>
        <dbReference type="ARBA" id="ARBA00023069"/>
    </source>
</evidence>
<comment type="similarity">
    <text evidence="2">Belongs to the RIB43A family.</text>
</comment>
<accession>A0A7S1C5K4</accession>